<dbReference type="InterPro" id="IPR024983">
    <property type="entry name" value="CHAT_dom"/>
</dbReference>
<keyword evidence="3" id="KW-1185">Reference proteome</keyword>
<gene>
    <name evidence="2" type="ORF">BDP27DRAFT_1431937</name>
</gene>
<dbReference type="PANTHER" id="PTHR19959">
    <property type="entry name" value="KINESIN LIGHT CHAIN"/>
    <property type="match status" value="1"/>
</dbReference>
<reference evidence="2" key="1">
    <citation type="submission" date="2020-11" db="EMBL/GenBank/DDBJ databases">
        <authorList>
            <consortium name="DOE Joint Genome Institute"/>
            <person name="Ahrendt S."/>
            <person name="Riley R."/>
            <person name="Andreopoulos W."/>
            <person name="Labutti K."/>
            <person name="Pangilinan J."/>
            <person name="Ruiz-Duenas F.J."/>
            <person name="Barrasa J.M."/>
            <person name="Sanchez-Garcia M."/>
            <person name="Camarero S."/>
            <person name="Miyauchi S."/>
            <person name="Serrano A."/>
            <person name="Linde D."/>
            <person name="Babiker R."/>
            <person name="Drula E."/>
            <person name="Ayuso-Fernandez I."/>
            <person name="Pacheco R."/>
            <person name="Padilla G."/>
            <person name="Ferreira P."/>
            <person name="Barriuso J."/>
            <person name="Kellner H."/>
            <person name="Castanera R."/>
            <person name="Alfaro M."/>
            <person name="Ramirez L."/>
            <person name="Pisabarro A.G."/>
            <person name="Kuo A."/>
            <person name="Tritt A."/>
            <person name="Lipzen A."/>
            <person name="He G."/>
            <person name="Yan M."/>
            <person name="Ng V."/>
            <person name="Cullen D."/>
            <person name="Martin F."/>
            <person name="Rosso M.-N."/>
            <person name="Henrissat B."/>
            <person name="Hibbett D."/>
            <person name="Martinez A.T."/>
            <person name="Grigoriev I.V."/>
        </authorList>
    </citation>
    <scope>NUCLEOTIDE SEQUENCE</scope>
    <source>
        <strain evidence="2">AH 40177</strain>
    </source>
</reference>
<dbReference type="AlphaFoldDB" id="A0A9P5PB29"/>
<dbReference type="EMBL" id="JADNRY010000332">
    <property type="protein sequence ID" value="KAF9059015.1"/>
    <property type="molecule type" value="Genomic_DNA"/>
</dbReference>
<dbReference type="SUPFAM" id="SSF81901">
    <property type="entry name" value="HCP-like"/>
    <property type="match status" value="1"/>
</dbReference>
<protein>
    <submittedName>
        <fullName evidence="2">CHAT domain-containing protein</fullName>
    </submittedName>
</protein>
<organism evidence="2 3">
    <name type="scientific">Rhodocollybia butyracea</name>
    <dbReference type="NCBI Taxonomy" id="206335"/>
    <lineage>
        <taxon>Eukaryota</taxon>
        <taxon>Fungi</taxon>
        <taxon>Dikarya</taxon>
        <taxon>Basidiomycota</taxon>
        <taxon>Agaricomycotina</taxon>
        <taxon>Agaricomycetes</taxon>
        <taxon>Agaricomycetidae</taxon>
        <taxon>Agaricales</taxon>
        <taxon>Marasmiineae</taxon>
        <taxon>Omphalotaceae</taxon>
        <taxon>Rhodocollybia</taxon>
    </lineage>
</organism>
<dbReference type="Proteomes" id="UP000772434">
    <property type="component" value="Unassembled WGS sequence"/>
</dbReference>
<feature type="domain" description="CHAT" evidence="1">
    <location>
        <begin position="884"/>
        <end position="1156"/>
    </location>
</feature>
<accession>A0A9P5PB29</accession>
<evidence type="ECO:0000313" key="3">
    <source>
        <dbReference type="Proteomes" id="UP000772434"/>
    </source>
</evidence>
<dbReference type="PANTHER" id="PTHR19959:SF119">
    <property type="entry name" value="FUNGAL LIPASE-LIKE DOMAIN-CONTAINING PROTEIN"/>
    <property type="match status" value="1"/>
</dbReference>
<evidence type="ECO:0000313" key="2">
    <source>
        <dbReference type="EMBL" id="KAF9059015.1"/>
    </source>
</evidence>
<dbReference type="OrthoDB" id="9991317at2759"/>
<dbReference type="InterPro" id="IPR011990">
    <property type="entry name" value="TPR-like_helical_dom_sf"/>
</dbReference>
<dbReference type="Pfam" id="PF12770">
    <property type="entry name" value="CHAT"/>
    <property type="match status" value="1"/>
</dbReference>
<evidence type="ECO:0000259" key="1">
    <source>
        <dbReference type="Pfam" id="PF12770"/>
    </source>
</evidence>
<comment type="caution">
    <text evidence="2">The sequence shown here is derived from an EMBL/GenBank/DDBJ whole genome shotgun (WGS) entry which is preliminary data.</text>
</comment>
<sequence>MTTQMNMKIANNSGSPLEIQLNRLGDVAELNKAVVQNQQLVDLSPHGHPDKPQRLHNLGNSLIARFQRLGNVEDIKAAVLKLQQADKLILDNHPDKAALLNNLGSSLAIRFNVLGEVKDLSEAVLKLRQAVEKTADGHFDKPRMSDNLGRSLHTQFHRIGDIRDLNEAVIRIQQAINLLPDGHFDKPRMLNNLGQSLHTRFNVAGDVKDLENAVLKHHEAVTLAAYDNPAKFAGLNSLASCLMTRFSKTSNVEDLHDAVLKHREAADLTPAGHPGRPGNLNNLGVSLAFRFNRFGDVKDLNEAILKSQQAVDMTPDVHPNKPGWLSNLGGSLETRFHRFGDVKDLSNAVLKLRKAVDLTPHDHPDKPKRLNNLGKSLDSQFRRLGDVQKINEAVLKLQQAVNLTSDSHSDKPLLLDNLGSSLQTRFVELGEVKDLNEAVLQMQKAVDLTSDANIDKPRWLSKLGHSLEIRFNRLHDVEDLNAAVLRKQQAMDLTPNDHPNKPQFLESYASCLANRFSLLGDIADLNQAVQKKRQANDILPDNHASRSKLLQSLGHSLAVRFQKLSAVEDLNEALQKQQQAINATPDDDPGKTGMLIAIGQTLLMQTNPLEPNSSVALKALEYFSSAACSLVGSSSVKFEAASHWARLAQDINHSSTSCAYVTGVNLISELAWPGSLVENRHYQIRKVRPFIINASIFAIKIGQCTTAVEWIEQGCSIIWSQLLQLRAPFAKLKERYPIQGMELESLSARLTVQTQATAPDIFLNDGLTLEVAKDFHEIAEQRRRLINEIRKLPGFEKFLLPKQFSEISMAATDNPVIILISNNIQADALVLIPGLSDDVLHIPLPFLNDRVLQALYTMRLGIRRKWRQNPDVKEEAFRGILLMLWIRVAKPIVDGLALTTHHLTRICWVSTGSFSFLPIHAAGDYSSNAPLGSKLSEYAISSYTPSLTALLEAQSSYSNQPRDLKVLAVAQPSTLPGVETELDYIQKYAGDSITVKTLKGSNATVARVAEEMRRHEWAHFACHGTQDSQDPLQSGLLLENNSKLTINDIITMQLPPKGLAFLSACQTATGDENLSTEAVHLAAGMLSAGYRSVIATMWSISDSHAPQVANDVYRFLFKDGKNDSTQVAEALHYAIQNLQLNTQPSFATWVPFIHIGV</sequence>
<dbReference type="Gene3D" id="1.25.40.10">
    <property type="entry name" value="Tetratricopeptide repeat domain"/>
    <property type="match status" value="4"/>
</dbReference>
<proteinExistence type="predicted"/>
<name>A0A9P5PB29_9AGAR</name>